<dbReference type="AlphaFoldDB" id="A0A2H0KA05"/>
<organism evidence="4 5">
    <name type="scientific">Candidatus Taylorbacteria bacterium CG11_big_fil_rev_8_21_14_0_20_46_11</name>
    <dbReference type="NCBI Taxonomy" id="1975025"/>
    <lineage>
        <taxon>Bacteria</taxon>
        <taxon>Candidatus Tayloriibacteriota</taxon>
    </lineage>
</organism>
<dbReference type="Pfam" id="PF00293">
    <property type="entry name" value="NUDIX"/>
    <property type="match status" value="1"/>
</dbReference>
<dbReference type="Proteomes" id="UP000229342">
    <property type="component" value="Unassembled WGS sequence"/>
</dbReference>
<dbReference type="InterPro" id="IPR000086">
    <property type="entry name" value="NUDIX_hydrolase_dom"/>
</dbReference>
<dbReference type="CDD" id="cd04678">
    <property type="entry name" value="NUDIX_MTH2_Nudt15"/>
    <property type="match status" value="1"/>
</dbReference>
<proteinExistence type="inferred from homology"/>
<reference evidence="4 5" key="1">
    <citation type="submission" date="2017-09" db="EMBL/GenBank/DDBJ databases">
        <title>Depth-based differentiation of microbial function through sediment-hosted aquifers and enrichment of novel symbionts in the deep terrestrial subsurface.</title>
        <authorList>
            <person name="Probst A.J."/>
            <person name="Ladd B."/>
            <person name="Jarett J.K."/>
            <person name="Geller-Mcgrath D.E."/>
            <person name="Sieber C.M."/>
            <person name="Emerson J.B."/>
            <person name="Anantharaman K."/>
            <person name="Thomas B.C."/>
            <person name="Malmstrom R."/>
            <person name="Stieglmeier M."/>
            <person name="Klingl A."/>
            <person name="Woyke T."/>
            <person name="Ryan C.M."/>
            <person name="Banfield J.F."/>
        </authorList>
    </citation>
    <scope>NUCLEOTIDE SEQUENCE [LARGE SCALE GENOMIC DNA]</scope>
    <source>
        <strain evidence="4">CG11_big_fil_rev_8_21_14_0_20_46_11</strain>
    </source>
</reference>
<evidence type="ECO:0000256" key="1">
    <source>
        <dbReference type="ARBA" id="ARBA00022801"/>
    </source>
</evidence>
<accession>A0A2H0KA05</accession>
<protein>
    <submittedName>
        <fullName evidence="4">DNA mismatch repair protein MutT</fullName>
    </submittedName>
</protein>
<feature type="domain" description="Nudix hydrolase" evidence="3">
    <location>
        <begin position="4"/>
        <end position="138"/>
    </location>
</feature>
<evidence type="ECO:0000256" key="2">
    <source>
        <dbReference type="RuleBase" id="RU003476"/>
    </source>
</evidence>
<dbReference type="FunFam" id="3.90.79.10:FF:000060">
    <property type="entry name" value="Nudix hydrolase 1"/>
    <property type="match status" value="1"/>
</dbReference>
<dbReference type="InterPro" id="IPR015797">
    <property type="entry name" value="NUDIX_hydrolase-like_dom_sf"/>
</dbReference>
<dbReference type="GO" id="GO:0005829">
    <property type="term" value="C:cytosol"/>
    <property type="evidence" value="ECO:0007669"/>
    <property type="project" value="TreeGrafter"/>
</dbReference>
<sequence length="138" mass="16111">MTLRPKVGIGVMVFRDKRVLMGRRKSSHGAGEWAWPGGHLEHMESFEACAKREVMEETGMEIENIRFNRLMNLKVYEPKHYVDVGLIADWKSGEPEIREPHKCDGWEWFSMDSLPTPRFSACDTAIEAYKTHKNYFDF</sequence>
<dbReference type="InterPro" id="IPR020476">
    <property type="entry name" value="Nudix_hydrolase"/>
</dbReference>
<evidence type="ECO:0000313" key="4">
    <source>
        <dbReference type="EMBL" id="PIQ68092.1"/>
    </source>
</evidence>
<dbReference type="GO" id="GO:0006203">
    <property type="term" value="P:dGTP catabolic process"/>
    <property type="evidence" value="ECO:0007669"/>
    <property type="project" value="TreeGrafter"/>
</dbReference>
<dbReference type="PANTHER" id="PTHR16099:SF5">
    <property type="entry name" value="NUCLEOTIDE TRIPHOSPHATE DIPHOSPHATASE NUDT15"/>
    <property type="match status" value="1"/>
</dbReference>
<dbReference type="GO" id="GO:0035539">
    <property type="term" value="F:8-oxo-7,8-dihydrodeoxyguanosine triphosphate pyrophosphatase activity"/>
    <property type="evidence" value="ECO:0007669"/>
    <property type="project" value="TreeGrafter"/>
</dbReference>
<gene>
    <name evidence="4" type="ORF">COV91_05960</name>
</gene>
<comment type="similarity">
    <text evidence="2">Belongs to the Nudix hydrolase family.</text>
</comment>
<dbReference type="PRINTS" id="PR00502">
    <property type="entry name" value="NUDIXFAMILY"/>
</dbReference>
<comment type="caution">
    <text evidence="4">The sequence shown here is derived from an EMBL/GenBank/DDBJ whole genome shotgun (WGS) entry which is preliminary data.</text>
</comment>
<dbReference type="InterPro" id="IPR020084">
    <property type="entry name" value="NUDIX_hydrolase_CS"/>
</dbReference>
<dbReference type="PROSITE" id="PS00893">
    <property type="entry name" value="NUDIX_BOX"/>
    <property type="match status" value="1"/>
</dbReference>
<dbReference type="Gene3D" id="3.90.79.10">
    <property type="entry name" value="Nucleoside Triphosphate Pyrophosphohydrolase"/>
    <property type="match status" value="1"/>
</dbReference>
<dbReference type="SUPFAM" id="SSF55811">
    <property type="entry name" value="Nudix"/>
    <property type="match status" value="1"/>
</dbReference>
<dbReference type="PROSITE" id="PS51462">
    <property type="entry name" value="NUDIX"/>
    <property type="match status" value="1"/>
</dbReference>
<name>A0A2H0KA05_9BACT</name>
<dbReference type="EMBL" id="PCVG01000081">
    <property type="protein sequence ID" value="PIQ68092.1"/>
    <property type="molecule type" value="Genomic_DNA"/>
</dbReference>
<evidence type="ECO:0000259" key="3">
    <source>
        <dbReference type="PROSITE" id="PS51462"/>
    </source>
</evidence>
<keyword evidence="1 2" id="KW-0378">Hydrolase</keyword>
<evidence type="ECO:0000313" key="5">
    <source>
        <dbReference type="Proteomes" id="UP000229342"/>
    </source>
</evidence>
<dbReference type="PANTHER" id="PTHR16099">
    <property type="entry name" value="8-OXO-DGTP DIPHOSPHATES NUDT15"/>
    <property type="match status" value="1"/>
</dbReference>